<organism evidence="1 2">
    <name type="scientific">Plasmodium vivax</name>
    <name type="common">malaria parasite P. vivax</name>
    <dbReference type="NCBI Taxonomy" id="5855"/>
    <lineage>
        <taxon>Eukaryota</taxon>
        <taxon>Sar</taxon>
        <taxon>Alveolata</taxon>
        <taxon>Apicomplexa</taxon>
        <taxon>Aconoidasida</taxon>
        <taxon>Haemosporida</taxon>
        <taxon>Plasmodiidae</taxon>
        <taxon>Plasmodium</taxon>
        <taxon>Plasmodium (Plasmodium)</taxon>
    </lineage>
</organism>
<evidence type="ECO:0000313" key="2">
    <source>
        <dbReference type="Proteomes" id="UP000196402"/>
    </source>
</evidence>
<reference evidence="1 2" key="1">
    <citation type="submission" date="2016-07" db="EMBL/GenBank/DDBJ databases">
        <authorList>
            <consortium name="Pathogen Informatics"/>
        </authorList>
    </citation>
    <scope>NUCLEOTIDE SEQUENCE [LARGE SCALE GENOMIC DNA]</scope>
</reference>
<sequence>MFYFSNDILLYNEQKYQIIYEYYLFSSYKYIENYFLKYAFFKNFKEYRDSIKKLQNDTVTTNDDNKCNSFSEDIRFSRLKNSKQTCKDFKFLSNSMLSLRHKIEGDSTQYISDCGFLNYWLNDKLRYDGTNGSNYVKNFYDKLKEDKAFDEKNLLNDKIYDIDDVYFKNLRDIYNLYGNLYKIIDIIHDEPGSILSTCSYYTSICIEEYKAAKITCTDESSIFCKALNLFRDSYISVQNDSNNKKGCNFDTSGKLPTDEEILLYRSAVLGGKRPWTKDKIRKLIKVGSNKNEWENQLIHSDIEKKKVHLDKDRYNIEYRSAGNL</sequence>
<dbReference type="Proteomes" id="UP000196402">
    <property type="component" value="Unassembled WGS sequence"/>
</dbReference>
<dbReference type="AlphaFoldDB" id="A0A1G4ECQ6"/>
<evidence type="ECO:0008006" key="3">
    <source>
        <dbReference type="Google" id="ProtNLM"/>
    </source>
</evidence>
<dbReference type="VEuPathDB" id="PlasmoDB:PVP01_0000280"/>
<proteinExistence type="predicted"/>
<protein>
    <recommendedName>
        <fullName evidence="3">VIR protein</fullName>
    </recommendedName>
</protein>
<dbReference type="VEuPathDB" id="PlasmoDB:PVW1_000019100"/>
<name>A0A1G4ECQ6_PLAVI</name>
<dbReference type="EMBL" id="FLYH01000022">
    <property type="protein sequence ID" value="SCA83410.1"/>
    <property type="molecule type" value="Genomic_DNA"/>
</dbReference>
<accession>A0A1G4ECQ6</accession>
<dbReference type="VEuPathDB" id="PlasmoDB:PVPAM_130013900"/>
<gene>
    <name evidence="1" type="ORF">PVT01_000010300</name>
</gene>
<evidence type="ECO:0000313" key="1">
    <source>
        <dbReference type="EMBL" id="SCA83410.1"/>
    </source>
</evidence>